<evidence type="ECO:0000313" key="2">
    <source>
        <dbReference type="EMBL" id="NEK55229.1"/>
    </source>
</evidence>
<comment type="caution">
    <text evidence="2">The sequence shown here is derived from an EMBL/GenBank/DDBJ whole genome shotgun (WGS) entry which is preliminary data.</text>
</comment>
<evidence type="ECO:0000259" key="1">
    <source>
        <dbReference type="PROSITE" id="PS50943"/>
    </source>
</evidence>
<dbReference type="Pfam" id="PF13560">
    <property type="entry name" value="HTH_31"/>
    <property type="match status" value="1"/>
</dbReference>
<feature type="non-terminal residue" evidence="2">
    <location>
        <position position="163"/>
    </location>
</feature>
<dbReference type="SMART" id="SM00530">
    <property type="entry name" value="HTH_XRE"/>
    <property type="match status" value="1"/>
</dbReference>
<dbReference type="InterPro" id="IPR010982">
    <property type="entry name" value="Lambda_DNA-bd_dom_sf"/>
</dbReference>
<dbReference type="AlphaFoldDB" id="A0A6P0DQ43"/>
<sequence length="163" mass="18560">MPCTVKNPGSAAHQVPYEKRRDVKVTLGEYLGSIRTDRKLTLRAVEEATNKEVSNAYLSQIENGKIQRPSPNILYALANLYGVEYDRLMELAGYITTTRTDVERHGRAATFSELNLTQTEESELLKYLGYLRSKKDWPFEAWRQFTLAERVCSNPPRGDGSVE</sequence>
<feature type="domain" description="HTH cro/C1-type" evidence="1">
    <location>
        <begin position="34"/>
        <end position="88"/>
    </location>
</feature>
<dbReference type="Gene3D" id="1.10.260.40">
    <property type="entry name" value="lambda repressor-like DNA-binding domains"/>
    <property type="match status" value="1"/>
</dbReference>
<dbReference type="SUPFAM" id="SSF47413">
    <property type="entry name" value="lambda repressor-like DNA-binding domains"/>
    <property type="match status" value="1"/>
</dbReference>
<protein>
    <submittedName>
        <fullName evidence="2">Helix-turn-helix domain-containing protein</fullName>
    </submittedName>
</protein>
<accession>A0A6P0DQ43</accession>
<organism evidence="2 3">
    <name type="scientific">Rhizobium leguminosarum</name>
    <dbReference type="NCBI Taxonomy" id="384"/>
    <lineage>
        <taxon>Bacteria</taxon>
        <taxon>Pseudomonadati</taxon>
        <taxon>Pseudomonadota</taxon>
        <taxon>Alphaproteobacteria</taxon>
        <taxon>Hyphomicrobiales</taxon>
        <taxon>Rhizobiaceae</taxon>
        <taxon>Rhizobium/Agrobacterium group</taxon>
        <taxon>Rhizobium</taxon>
    </lineage>
</organism>
<name>A0A6P0DQ43_RHILE</name>
<gene>
    <name evidence="2" type="ORF">GUK36_39005</name>
</gene>
<dbReference type="Proteomes" id="UP000471409">
    <property type="component" value="Unassembled WGS sequence"/>
</dbReference>
<evidence type="ECO:0000313" key="3">
    <source>
        <dbReference type="Proteomes" id="UP000471409"/>
    </source>
</evidence>
<dbReference type="EMBL" id="WXXP01000339">
    <property type="protein sequence ID" value="NEK55229.1"/>
    <property type="molecule type" value="Genomic_DNA"/>
</dbReference>
<dbReference type="InterPro" id="IPR001387">
    <property type="entry name" value="Cro/C1-type_HTH"/>
</dbReference>
<dbReference type="GO" id="GO:0003677">
    <property type="term" value="F:DNA binding"/>
    <property type="evidence" value="ECO:0007669"/>
    <property type="project" value="InterPro"/>
</dbReference>
<reference evidence="2 3" key="1">
    <citation type="submission" date="2020-01" db="EMBL/GenBank/DDBJ databases">
        <title>Rhizobium genotypes associated with high levels of biological nitrogen fixation by grain legumes in a temperate-maritime cropping system.</title>
        <authorList>
            <person name="Maluk M."/>
            <person name="Francesc Ferrando Molina F."/>
            <person name="Lopez Del Egido L."/>
            <person name="Lafos M."/>
            <person name="Langarica-Fuentes A."/>
            <person name="Gebre Yohannes G."/>
            <person name="Young M.W."/>
            <person name="Martin P."/>
            <person name="Gantlett R."/>
            <person name="Kenicer G."/>
            <person name="Hawes C."/>
            <person name="Begg G.S."/>
            <person name="Quilliam R.S."/>
            <person name="Squire G.R."/>
            <person name="Poole P.S."/>
            <person name="Young P.W."/>
            <person name="Iannetta P.M."/>
            <person name="James E.K."/>
        </authorList>
    </citation>
    <scope>NUCLEOTIDE SEQUENCE [LARGE SCALE GENOMIC DNA]</scope>
    <source>
        <strain evidence="2 3">JHI944</strain>
    </source>
</reference>
<dbReference type="CDD" id="cd00093">
    <property type="entry name" value="HTH_XRE"/>
    <property type="match status" value="1"/>
</dbReference>
<proteinExistence type="predicted"/>
<dbReference type="PROSITE" id="PS50943">
    <property type="entry name" value="HTH_CROC1"/>
    <property type="match status" value="1"/>
</dbReference>